<dbReference type="Proteomes" id="UP000886822">
    <property type="component" value="Unassembled WGS sequence"/>
</dbReference>
<reference evidence="3" key="1">
    <citation type="journal article" date="2021" name="PeerJ">
        <title>Extensive microbial diversity within the chicken gut microbiome revealed by metagenomics and culture.</title>
        <authorList>
            <person name="Gilroy R."/>
            <person name="Ravi A."/>
            <person name="Getino M."/>
            <person name="Pursley I."/>
            <person name="Horton D.L."/>
            <person name="Alikhan N.F."/>
            <person name="Baker D."/>
            <person name="Gharbi K."/>
            <person name="Hall N."/>
            <person name="Watson M."/>
            <person name="Adriaenssens E.M."/>
            <person name="Foster-Nyarko E."/>
            <person name="Jarju S."/>
            <person name="Secka A."/>
            <person name="Antonio M."/>
            <person name="Oren A."/>
            <person name="Chaudhuri R.R."/>
            <person name="La Ragione R."/>
            <person name="Hildebrand F."/>
            <person name="Pallen M.J."/>
        </authorList>
    </citation>
    <scope>NUCLEOTIDE SEQUENCE</scope>
    <source>
        <strain evidence="3">CHK173-259</strain>
    </source>
</reference>
<gene>
    <name evidence="3" type="ORF">H9875_05020</name>
</gene>
<feature type="region of interest" description="Disordered" evidence="1">
    <location>
        <begin position="66"/>
        <end position="116"/>
    </location>
</feature>
<keyword evidence="2" id="KW-1133">Transmembrane helix</keyword>
<feature type="transmembrane region" description="Helical" evidence="2">
    <location>
        <begin position="12"/>
        <end position="31"/>
    </location>
</feature>
<dbReference type="AlphaFoldDB" id="A0A9D1QS19"/>
<name>A0A9D1QS19_9LACO</name>
<keyword evidence="2" id="KW-0812">Transmembrane</keyword>
<comment type="caution">
    <text evidence="3">The sequence shown here is derived from an EMBL/GenBank/DDBJ whole genome shotgun (WGS) entry which is preliminary data.</text>
</comment>
<feature type="compositionally biased region" description="Basic and acidic residues" evidence="1">
    <location>
        <begin position="66"/>
        <end position="87"/>
    </location>
</feature>
<evidence type="ECO:0000256" key="2">
    <source>
        <dbReference type="SAM" id="Phobius"/>
    </source>
</evidence>
<feature type="transmembrane region" description="Helical" evidence="2">
    <location>
        <begin position="37"/>
        <end position="57"/>
    </location>
</feature>
<protein>
    <submittedName>
        <fullName evidence="3">Uncharacterized protein</fullName>
    </submittedName>
</protein>
<evidence type="ECO:0000256" key="1">
    <source>
        <dbReference type="SAM" id="MobiDB-lite"/>
    </source>
</evidence>
<accession>A0A9D1QS19</accession>
<organism evidence="3 4">
    <name type="scientific">Candidatus Levilactobacillus faecigallinarum</name>
    <dbReference type="NCBI Taxonomy" id="2838638"/>
    <lineage>
        <taxon>Bacteria</taxon>
        <taxon>Bacillati</taxon>
        <taxon>Bacillota</taxon>
        <taxon>Bacilli</taxon>
        <taxon>Lactobacillales</taxon>
        <taxon>Lactobacillaceae</taxon>
        <taxon>Levilactobacillus</taxon>
    </lineage>
</organism>
<evidence type="ECO:0000313" key="3">
    <source>
        <dbReference type="EMBL" id="HIW71973.1"/>
    </source>
</evidence>
<reference evidence="3" key="2">
    <citation type="submission" date="2021-04" db="EMBL/GenBank/DDBJ databases">
        <authorList>
            <person name="Gilroy R."/>
        </authorList>
    </citation>
    <scope>NUCLEOTIDE SEQUENCE</scope>
    <source>
        <strain evidence="3">CHK173-259</strain>
    </source>
</reference>
<evidence type="ECO:0000313" key="4">
    <source>
        <dbReference type="Proteomes" id="UP000886822"/>
    </source>
</evidence>
<dbReference type="EMBL" id="DXGJ01000036">
    <property type="protein sequence ID" value="HIW71973.1"/>
    <property type="molecule type" value="Genomic_DNA"/>
</dbReference>
<keyword evidence="2" id="KW-0472">Membrane</keyword>
<proteinExistence type="predicted"/>
<sequence>MMWNKLPRWIRDTLSVVGAMSVLLIAYELFMTQKPNWPLVPLQIILALLAVGAWSYFSYRSQEKRKIADQKKAEKAARRKREREERQAAGAKQAAITRERNVSRNQQHQQRRHDED</sequence>